<name>A0A0A9VUM6_LYGHE</name>
<proteinExistence type="predicted"/>
<organism evidence="2">
    <name type="scientific">Lygus hesperus</name>
    <name type="common">Western plant bug</name>
    <dbReference type="NCBI Taxonomy" id="30085"/>
    <lineage>
        <taxon>Eukaryota</taxon>
        <taxon>Metazoa</taxon>
        <taxon>Ecdysozoa</taxon>
        <taxon>Arthropoda</taxon>
        <taxon>Hexapoda</taxon>
        <taxon>Insecta</taxon>
        <taxon>Pterygota</taxon>
        <taxon>Neoptera</taxon>
        <taxon>Paraneoptera</taxon>
        <taxon>Hemiptera</taxon>
        <taxon>Heteroptera</taxon>
        <taxon>Panheteroptera</taxon>
        <taxon>Cimicomorpha</taxon>
        <taxon>Miridae</taxon>
        <taxon>Mirini</taxon>
        <taxon>Lygus</taxon>
    </lineage>
</organism>
<reference evidence="2" key="2">
    <citation type="submission" date="2014-07" db="EMBL/GenBank/DDBJ databases">
        <authorList>
            <person name="Hull J."/>
        </authorList>
    </citation>
    <scope>NUCLEOTIDE SEQUENCE</scope>
</reference>
<gene>
    <name evidence="2" type="ORF">CM83_54144</name>
</gene>
<accession>A0A0A9VUM6</accession>
<reference evidence="2" key="1">
    <citation type="journal article" date="2014" name="PLoS ONE">
        <title>Transcriptome-Based Identification of ABC Transporters in the Western Tarnished Plant Bug Lygus hesperus.</title>
        <authorList>
            <person name="Hull J.J."/>
            <person name="Chaney K."/>
            <person name="Geib S.M."/>
            <person name="Fabrick J.A."/>
            <person name="Brent C.S."/>
            <person name="Walsh D."/>
            <person name="Lavine L.C."/>
        </authorList>
    </citation>
    <scope>NUCLEOTIDE SEQUENCE</scope>
</reference>
<protein>
    <submittedName>
        <fullName evidence="2">Uncharacterized protein</fullName>
    </submittedName>
</protein>
<evidence type="ECO:0000256" key="1">
    <source>
        <dbReference type="SAM" id="MobiDB-lite"/>
    </source>
</evidence>
<evidence type="ECO:0000313" key="2">
    <source>
        <dbReference type="EMBL" id="JAF99408.1"/>
    </source>
</evidence>
<sequence length="422" mass="49876">RDQTLSRRIDDVQATDSERLLVRNRRSVDHIRMTDRGARIVSNDRDIRRVDNRRKDDGGKRNIYQLEKSLKVVRNSEDVRGVAFNRREVRSSDREIMNLEASSHRWRVSLDNKSPGLIRSRSLDDMRRSDRRVEVDSSVDRETRRSEGRRNSDTQRDMRSLVMNLEKRRTEMRRMPIDTRNIRSIESSRRFERLAQISRFDGGVKKVEDVRSIDERRDRTIRLLDARRVHSDHSKSRSVRIADSRHMDQVRRMDGVWNERTDMRMVGEKFSEERRIGTFIAPKVVGSIEDARRASRVARNDPKEFGMRRVSKNSDLGRQEIRRNRIEDTREMYHPEAKLVRALIISTERDARKWNSLAQNADQMYGMPQKTDFYETAKSVFANWLTTFDVKMTDFSRFGETMLFGGIACYALITNVNKKAIF</sequence>
<feature type="non-terminal residue" evidence="2">
    <location>
        <position position="1"/>
    </location>
</feature>
<dbReference type="AlphaFoldDB" id="A0A0A9VUM6"/>
<dbReference type="EMBL" id="GBHO01044195">
    <property type="protein sequence ID" value="JAF99408.1"/>
    <property type="molecule type" value="Transcribed_RNA"/>
</dbReference>
<feature type="region of interest" description="Disordered" evidence="1">
    <location>
        <begin position="128"/>
        <end position="156"/>
    </location>
</feature>